<dbReference type="AlphaFoldDB" id="A0A0F9P401"/>
<organism evidence="1">
    <name type="scientific">marine sediment metagenome</name>
    <dbReference type="NCBI Taxonomy" id="412755"/>
    <lineage>
        <taxon>unclassified sequences</taxon>
        <taxon>metagenomes</taxon>
        <taxon>ecological metagenomes</taxon>
    </lineage>
</organism>
<accession>A0A0F9P401</accession>
<dbReference type="EMBL" id="LAZR01002709">
    <property type="protein sequence ID" value="KKN26570.1"/>
    <property type="molecule type" value="Genomic_DNA"/>
</dbReference>
<sequence>MKKLLAFLGLFYGDRECRICDNAIASIEALG</sequence>
<gene>
    <name evidence="1" type="ORF">LCGC14_0873380</name>
</gene>
<comment type="caution">
    <text evidence="1">The sequence shown here is derived from an EMBL/GenBank/DDBJ whole genome shotgun (WGS) entry which is preliminary data.</text>
</comment>
<name>A0A0F9P401_9ZZZZ</name>
<reference evidence="1" key="1">
    <citation type="journal article" date="2015" name="Nature">
        <title>Complex archaea that bridge the gap between prokaryotes and eukaryotes.</title>
        <authorList>
            <person name="Spang A."/>
            <person name="Saw J.H."/>
            <person name="Jorgensen S.L."/>
            <person name="Zaremba-Niedzwiedzka K."/>
            <person name="Martijn J."/>
            <person name="Lind A.E."/>
            <person name="van Eijk R."/>
            <person name="Schleper C."/>
            <person name="Guy L."/>
            <person name="Ettema T.J."/>
        </authorList>
    </citation>
    <scope>NUCLEOTIDE SEQUENCE</scope>
</reference>
<proteinExistence type="predicted"/>
<protein>
    <submittedName>
        <fullName evidence="1">Uncharacterized protein</fullName>
    </submittedName>
</protein>
<evidence type="ECO:0000313" key="1">
    <source>
        <dbReference type="EMBL" id="KKN26570.1"/>
    </source>
</evidence>